<proteinExistence type="predicted"/>
<evidence type="ECO:0008006" key="4">
    <source>
        <dbReference type="Google" id="ProtNLM"/>
    </source>
</evidence>
<keyword evidence="1" id="KW-0812">Transmembrane</keyword>
<feature type="transmembrane region" description="Helical" evidence="1">
    <location>
        <begin position="82"/>
        <end position="108"/>
    </location>
</feature>
<evidence type="ECO:0000256" key="1">
    <source>
        <dbReference type="SAM" id="Phobius"/>
    </source>
</evidence>
<sequence>MAGRRLQQADLGMLQARVLQRNGTGEATLAVPLTVEHIEQDASSVPSLNATAGLEACTDPQAVPTPLIVHGDYYEASEASNLALVGFSVASFLAGVLVGAGALVTIAFCAYTGIVRTAVCGKDIENFDRGGVTVAIPAASPPKSISARLSTGLPPVVRVMEA</sequence>
<dbReference type="GeneID" id="17269480"/>
<organism evidence="2 3">
    <name type="scientific">Emiliania huxleyi (strain CCMP1516)</name>
    <dbReference type="NCBI Taxonomy" id="280463"/>
    <lineage>
        <taxon>Eukaryota</taxon>
        <taxon>Haptista</taxon>
        <taxon>Haptophyta</taxon>
        <taxon>Prymnesiophyceae</taxon>
        <taxon>Isochrysidales</taxon>
        <taxon>Noelaerhabdaceae</taxon>
        <taxon>Emiliania</taxon>
    </lineage>
</organism>
<evidence type="ECO:0000313" key="2">
    <source>
        <dbReference type="EnsemblProtists" id="EOD23934"/>
    </source>
</evidence>
<dbReference type="PaxDb" id="2903-EOD23934"/>
<dbReference type="KEGG" id="ehx:EMIHUDRAFT_450617"/>
<dbReference type="EnsemblProtists" id="EOD23934">
    <property type="protein sequence ID" value="EOD23934"/>
    <property type="gene ID" value="EMIHUDRAFT_450617"/>
</dbReference>
<protein>
    <recommendedName>
        <fullName evidence="4">Transmembrane protein</fullName>
    </recommendedName>
</protein>
<reference evidence="3" key="1">
    <citation type="journal article" date="2013" name="Nature">
        <title>Pan genome of the phytoplankton Emiliania underpins its global distribution.</title>
        <authorList>
            <person name="Read B.A."/>
            <person name="Kegel J."/>
            <person name="Klute M.J."/>
            <person name="Kuo A."/>
            <person name="Lefebvre S.C."/>
            <person name="Maumus F."/>
            <person name="Mayer C."/>
            <person name="Miller J."/>
            <person name="Monier A."/>
            <person name="Salamov A."/>
            <person name="Young J."/>
            <person name="Aguilar M."/>
            <person name="Claverie J.M."/>
            <person name="Frickenhaus S."/>
            <person name="Gonzalez K."/>
            <person name="Herman E.K."/>
            <person name="Lin Y.C."/>
            <person name="Napier J."/>
            <person name="Ogata H."/>
            <person name="Sarno A.F."/>
            <person name="Shmutz J."/>
            <person name="Schroeder D."/>
            <person name="de Vargas C."/>
            <person name="Verret F."/>
            <person name="von Dassow P."/>
            <person name="Valentin K."/>
            <person name="Van de Peer Y."/>
            <person name="Wheeler G."/>
            <person name="Dacks J.B."/>
            <person name="Delwiche C.F."/>
            <person name="Dyhrman S.T."/>
            <person name="Glockner G."/>
            <person name="John U."/>
            <person name="Richards T."/>
            <person name="Worden A.Z."/>
            <person name="Zhang X."/>
            <person name="Grigoriev I.V."/>
            <person name="Allen A.E."/>
            <person name="Bidle K."/>
            <person name="Borodovsky M."/>
            <person name="Bowler C."/>
            <person name="Brownlee C."/>
            <person name="Cock J.M."/>
            <person name="Elias M."/>
            <person name="Gladyshev V.N."/>
            <person name="Groth M."/>
            <person name="Guda C."/>
            <person name="Hadaegh A."/>
            <person name="Iglesias-Rodriguez M.D."/>
            <person name="Jenkins J."/>
            <person name="Jones B.M."/>
            <person name="Lawson T."/>
            <person name="Leese F."/>
            <person name="Lindquist E."/>
            <person name="Lobanov A."/>
            <person name="Lomsadze A."/>
            <person name="Malik S.B."/>
            <person name="Marsh M.E."/>
            <person name="Mackinder L."/>
            <person name="Mock T."/>
            <person name="Mueller-Roeber B."/>
            <person name="Pagarete A."/>
            <person name="Parker M."/>
            <person name="Probert I."/>
            <person name="Quesneville H."/>
            <person name="Raines C."/>
            <person name="Rensing S.A."/>
            <person name="Riano-Pachon D.M."/>
            <person name="Richier S."/>
            <person name="Rokitta S."/>
            <person name="Shiraiwa Y."/>
            <person name="Soanes D.M."/>
            <person name="van der Giezen M."/>
            <person name="Wahlund T.M."/>
            <person name="Williams B."/>
            <person name="Wilson W."/>
            <person name="Wolfe G."/>
            <person name="Wurch L.L."/>
        </authorList>
    </citation>
    <scope>NUCLEOTIDE SEQUENCE</scope>
</reference>
<accession>A0A0D3JK99</accession>
<keyword evidence="1" id="KW-0472">Membrane</keyword>
<reference evidence="2" key="2">
    <citation type="submission" date="2024-10" db="UniProtKB">
        <authorList>
            <consortium name="EnsemblProtists"/>
        </authorList>
    </citation>
    <scope>IDENTIFICATION</scope>
</reference>
<dbReference type="HOGENOM" id="CLU_1716669_0_0_1"/>
<dbReference type="RefSeq" id="XP_005776363.1">
    <property type="nucleotide sequence ID" value="XM_005776306.1"/>
</dbReference>
<evidence type="ECO:0000313" key="3">
    <source>
        <dbReference type="Proteomes" id="UP000013827"/>
    </source>
</evidence>
<keyword evidence="1" id="KW-1133">Transmembrane helix</keyword>
<keyword evidence="3" id="KW-1185">Reference proteome</keyword>
<dbReference type="AlphaFoldDB" id="A0A0D3JK99"/>
<name>A0A0D3JK99_EMIH1</name>
<dbReference type="Proteomes" id="UP000013827">
    <property type="component" value="Unassembled WGS sequence"/>
</dbReference>